<name>A0A0B6CR59_9GAMM</name>
<reference evidence="4 5" key="1">
    <citation type="journal article" date="2015" name="Genome Announc.">
        <title>Genome sequencing of 18 francisella strains to aid in assay development and testing.</title>
        <authorList>
            <person name="Johnson S.L."/>
            <person name="Daligault H.E."/>
            <person name="Davenport K.W."/>
            <person name="Coyne S.R."/>
            <person name="Frey K.G."/>
            <person name="Koroleva G.I."/>
            <person name="Broomall S.M."/>
            <person name="Bishop-Lilly K.A."/>
            <person name="Bruce D.C."/>
            <person name="Chertkov O."/>
            <person name="Freitas T."/>
            <person name="Jaissle J."/>
            <person name="Ladner J.T."/>
            <person name="Rosenzweig C.N."/>
            <person name="Gibbons H.S."/>
            <person name="Palacios G.F."/>
            <person name="Redden C.L."/>
            <person name="Xu Y."/>
            <person name="Minogue T.D."/>
            <person name="Chain P.S."/>
        </authorList>
    </citation>
    <scope>NUCLEOTIDE SEQUENCE [LARGE SCALE GENOMIC DNA]</scope>
    <source>
        <strain evidence="4 5">GA01-2794</strain>
    </source>
</reference>
<keyword evidence="3" id="KW-0472">Membrane</keyword>
<keyword evidence="3" id="KW-0812">Transmembrane</keyword>
<accession>A0A0B6CR59</accession>
<evidence type="ECO:0000256" key="1">
    <source>
        <dbReference type="SAM" id="Coils"/>
    </source>
</evidence>
<protein>
    <recommendedName>
        <fullName evidence="6">HemX family protein</fullName>
    </recommendedName>
</protein>
<dbReference type="EMBL" id="CP009440">
    <property type="protein sequence ID" value="AJI52924.1"/>
    <property type="molecule type" value="Genomic_DNA"/>
</dbReference>
<evidence type="ECO:0000313" key="4">
    <source>
        <dbReference type="EMBL" id="AJI52924.1"/>
    </source>
</evidence>
<gene>
    <name evidence="4" type="ORF">LA55_1558</name>
</gene>
<dbReference type="STRING" id="28110.KU46_2007"/>
<dbReference type="RefSeq" id="WP_044526634.1">
    <property type="nucleotide sequence ID" value="NZ_CP009440.1"/>
</dbReference>
<keyword evidence="1" id="KW-0175">Coiled coil</keyword>
<feature type="coiled-coil region" evidence="1">
    <location>
        <begin position="67"/>
        <end position="112"/>
    </location>
</feature>
<sequence>MSQEKNIQQEQTSNTNDNVAQESNLNKNKTSFNIFSKASIVVSLVALGLASYSVIDFERGDNKLGANDQALNSLQNQLESLKLMQAEQKETIKDLSAQNDFLTESLKATQSQVTTLGNQVAVPTKDLYLQMSIVNIQSAINYLVLAKDVAIFDGNAQKANELVDSAFDKIEASGVANISVSERQRVKDSLRKALSRNDVIKQFASIQEQFAKLKYITPENISVEASTSSQNNYMKILNSVVEIQNIPENQTLVATNQAKQAIASNLYNSLIQLQSAMYSNDQDSIDQAKDNLINIVDRYFVQDSNAKELKTSIENIRSQNLDDINSSLDKVINQLSEQQNKLLVKESNLAKTNISIQGSDK</sequence>
<evidence type="ECO:0008006" key="6">
    <source>
        <dbReference type="Google" id="ProtNLM"/>
    </source>
</evidence>
<evidence type="ECO:0000256" key="3">
    <source>
        <dbReference type="SAM" id="Phobius"/>
    </source>
</evidence>
<organism evidence="4 5">
    <name type="scientific">Francisella philomiragia</name>
    <dbReference type="NCBI Taxonomy" id="28110"/>
    <lineage>
        <taxon>Bacteria</taxon>
        <taxon>Pseudomonadati</taxon>
        <taxon>Pseudomonadota</taxon>
        <taxon>Gammaproteobacteria</taxon>
        <taxon>Thiotrichales</taxon>
        <taxon>Francisellaceae</taxon>
        <taxon>Francisella</taxon>
    </lineage>
</organism>
<evidence type="ECO:0000256" key="2">
    <source>
        <dbReference type="SAM" id="MobiDB-lite"/>
    </source>
</evidence>
<dbReference type="Proteomes" id="UP000031830">
    <property type="component" value="Chromosome"/>
</dbReference>
<keyword evidence="3" id="KW-1133">Transmembrane helix</keyword>
<evidence type="ECO:0000313" key="5">
    <source>
        <dbReference type="Proteomes" id="UP000031830"/>
    </source>
</evidence>
<feature type="transmembrane region" description="Helical" evidence="3">
    <location>
        <begin position="34"/>
        <end position="55"/>
    </location>
</feature>
<dbReference type="AlphaFoldDB" id="A0A0B6CR59"/>
<dbReference type="KEGG" id="fpz:LA55_1558"/>
<dbReference type="OrthoDB" id="5603741at2"/>
<proteinExistence type="predicted"/>
<feature type="region of interest" description="Disordered" evidence="2">
    <location>
        <begin position="1"/>
        <end position="21"/>
    </location>
</feature>